<evidence type="ECO:0000256" key="1">
    <source>
        <dbReference type="SAM" id="MobiDB-lite"/>
    </source>
</evidence>
<reference evidence="2 3" key="1">
    <citation type="submission" date="2017-07" db="EMBL/GenBank/DDBJ databases">
        <authorList>
            <person name="Talla V."/>
            <person name="Backstrom N."/>
        </authorList>
    </citation>
    <scope>NUCLEOTIDE SEQUENCE [LARGE SCALE GENOMIC DNA]</scope>
</reference>
<feature type="compositionally biased region" description="Low complexity" evidence="1">
    <location>
        <begin position="62"/>
        <end position="78"/>
    </location>
</feature>
<keyword evidence="3" id="KW-1185">Reference proteome</keyword>
<accession>A0A5E4Q2D8</accession>
<dbReference type="EMBL" id="FZQP02001003">
    <property type="protein sequence ID" value="VVC91253.1"/>
    <property type="molecule type" value="Genomic_DNA"/>
</dbReference>
<sequence>MCSYVLSLARYDASYDVRDRARLLRKFVEPSGSSVLASHATYIFYRGQFTLGSLSQYVGAAAAGRTRTSTRSRAASRSPVPPHHRQGPPTLRNLLMTGVTQSRNRRVGVRQRMTPTRKRAR</sequence>
<gene>
    <name evidence="2" type="ORF">LSINAPIS_LOCUS3964</name>
</gene>
<proteinExistence type="predicted"/>
<evidence type="ECO:0000313" key="3">
    <source>
        <dbReference type="Proteomes" id="UP000324832"/>
    </source>
</evidence>
<dbReference type="Proteomes" id="UP000324832">
    <property type="component" value="Unassembled WGS sequence"/>
</dbReference>
<name>A0A5E4Q2D8_9NEOP</name>
<feature type="region of interest" description="Disordered" evidence="1">
    <location>
        <begin position="62"/>
        <end position="121"/>
    </location>
</feature>
<dbReference type="AlphaFoldDB" id="A0A5E4Q2D8"/>
<feature type="compositionally biased region" description="Basic residues" evidence="1">
    <location>
        <begin position="103"/>
        <end position="121"/>
    </location>
</feature>
<organism evidence="2 3">
    <name type="scientific">Leptidea sinapis</name>
    <dbReference type="NCBI Taxonomy" id="189913"/>
    <lineage>
        <taxon>Eukaryota</taxon>
        <taxon>Metazoa</taxon>
        <taxon>Ecdysozoa</taxon>
        <taxon>Arthropoda</taxon>
        <taxon>Hexapoda</taxon>
        <taxon>Insecta</taxon>
        <taxon>Pterygota</taxon>
        <taxon>Neoptera</taxon>
        <taxon>Endopterygota</taxon>
        <taxon>Lepidoptera</taxon>
        <taxon>Glossata</taxon>
        <taxon>Ditrysia</taxon>
        <taxon>Papilionoidea</taxon>
        <taxon>Pieridae</taxon>
        <taxon>Dismorphiinae</taxon>
        <taxon>Leptidea</taxon>
    </lineage>
</organism>
<protein>
    <submittedName>
        <fullName evidence="2">Uncharacterized protein</fullName>
    </submittedName>
</protein>
<evidence type="ECO:0000313" key="2">
    <source>
        <dbReference type="EMBL" id="VVC91253.1"/>
    </source>
</evidence>